<dbReference type="Proteomes" id="UP000015453">
    <property type="component" value="Unassembled WGS sequence"/>
</dbReference>
<dbReference type="UniPathway" id="UPA00378"/>
<organism evidence="14 15">
    <name type="scientific">Genlisea aurea</name>
    <dbReference type="NCBI Taxonomy" id="192259"/>
    <lineage>
        <taxon>Eukaryota</taxon>
        <taxon>Viridiplantae</taxon>
        <taxon>Streptophyta</taxon>
        <taxon>Embryophyta</taxon>
        <taxon>Tracheophyta</taxon>
        <taxon>Spermatophyta</taxon>
        <taxon>Magnoliopsida</taxon>
        <taxon>eudicotyledons</taxon>
        <taxon>Gunneridae</taxon>
        <taxon>Pentapetalae</taxon>
        <taxon>asterids</taxon>
        <taxon>lamiids</taxon>
        <taxon>Lamiales</taxon>
        <taxon>Lentibulariaceae</taxon>
        <taxon>Genlisea</taxon>
    </lineage>
</organism>
<keyword evidence="6" id="KW-0808">Transferase</keyword>
<keyword evidence="9" id="KW-1133">Transmembrane helix</keyword>
<reference evidence="14 15" key="1">
    <citation type="journal article" date="2013" name="BMC Genomics">
        <title>The miniature genome of a carnivorous plant Genlisea aurea contains a low number of genes and short non-coding sequences.</title>
        <authorList>
            <person name="Leushkin E.V."/>
            <person name="Sutormin R.A."/>
            <person name="Nabieva E.R."/>
            <person name="Penin A.A."/>
            <person name="Kondrashov A.S."/>
            <person name="Logacheva M.D."/>
        </authorList>
    </citation>
    <scope>NUCLEOTIDE SEQUENCE [LARGE SCALE GENOMIC DNA]</scope>
</reference>
<dbReference type="GO" id="GO:0000139">
    <property type="term" value="C:Golgi membrane"/>
    <property type="evidence" value="ECO:0007669"/>
    <property type="project" value="UniProtKB-SubCell"/>
</dbReference>
<keyword evidence="7" id="KW-0812">Transmembrane</keyword>
<evidence type="ECO:0000256" key="8">
    <source>
        <dbReference type="ARBA" id="ARBA00022968"/>
    </source>
</evidence>
<dbReference type="GO" id="GO:0008378">
    <property type="term" value="F:galactosyltransferase activity"/>
    <property type="evidence" value="ECO:0007669"/>
    <property type="project" value="TreeGrafter"/>
</dbReference>
<evidence type="ECO:0000256" key="1">
    <source>
        <dbReference type="ARBA" id="ARBA00001936"/>
    </source>
</evidence>
<comment type="caution">
    <text evidence="14">The sequence shown here is derived from an EMBL/GenBank/DDBJ whole genome shotgun (WGS) entry which is preliminary data.</text>
</comment>
<dbReference type="OrthoDB" id="1158011at2759"/>
<dbReference type="InterPro" id="IPR002659">
    <property type="entry name" value="Glyco_trans_31"/>
</dbReference>
<comment type="similarity">
    <text evidence="4 13">Belongs to the glycosyltransferase 31 family.</text>
</comment>
<proteinExistence type="inferred from homology"/>
<dbReference type="AlphaFoldDB" id="S8D389"/>
<evidence type="ECO:0000256" key="5">
    <source>
        <dbReference type="ARBA" id="ARBA00022676"/>
    </source>
</evidence>
<dbReference type="EC" id="2.4.1.-" evidence="13"/>
<evidence type="ECO:0000256" key="2">
    <source>
        <dbReference type="ARBA" id="ARBA00004323"/>
    </source>
</evidence>
<evidence type="ECO:0000256" key="11">
    <source>
        <dbReference type="ARBA" id="ARBA00023136"/>
    </source>
</evidence>
<evidence type="ECO:0000256" key="12">
    <source>
        <dbReference type="ARBA" id="ARBA00023211"/>
    </source>
</evidence>
<protein>
    <recommendedName>
        <fullName evidence="13">Hexosyltransferase</fullName>
        <ecNumber evidence="13">2.4.1.-</ecNumber>
    </recommendedName>
</protein>
<keyword evidence="12 13" id="KW-0464">Manganese</keyword>
<keyword evidence="10 13" id="KW-0333">Golgi apparatus</keyword>
<dbReference type="EMBL" id="AUSU01001091">
    <property type="protein sequence ID" value="EPS71851.1"/>
    <property type="molecule type" value="Genomic_DNA"/>
</dbReference>
<evidence type="ECO:0000313" key="15">
    <source>
        <dbReference type="Proteomes" id="UP000015453"/>
    </source>
</evidence>
<accession>S8D389</accession>
<feature type="non-terminal residue" evidence="14">
    <location>
        <position position="1"/>
    </location>
</feature>
<dbReference type="PANTHER" id="PTHR11214">
    <property type="entry name" value="BETA-1,3-N-ACETYLGLUCOSAMINYLTRANSFERASE"/>
    <property type="match status" value="1"/>
</dbReference>
<comment type="pathway">
    <text evidence="3">Protein modification; protein glycosylation.</text>
</comment>
<gene>
    <name evidence="14" type="ORF">M569_02909</name>
</gene>
<keyword evidence="15" id="KW-1185">Reference proteome</keyword>
<comment type="subcellular location">
    <subcellularLocation>
        <location evidence="2 13">Golgi apparatus membrane</location>
        <topology evidence="2 13">Single-pass type II membrane protein</topology>
    </subcellularLocation>
</comment>
<evidence type="ECO:0000256" key="3">
    <source>
        <dbReference type="ARBA" id="ARBA00004922"/>
    </source>
</evidence>
<keyword evidence="11" id="KW-0472">Membrane</keyword>
<evidence type="ECO:0000256" key="13">
    <source>
        <dbReference type="RuleBase" id="RU363063"/>
    </source>
</evidence>
<evidence type="ECO:0000256" key="10">
    <source>
        <dbReference type="ARBA" id="ARBA00023034"/>
    </source>
</evidence>
<dbReference type="Gene3D" id="3.90.550.50">
    <property type="match status" value="1"/>
</dbReference>
<evidence type="ECO:0000313" key="14">
    <source>
        <dbReference type="EMBL" id="EPS71851.1"/>
    </source>
</evidence>
<keyword evidence="5 13" id="KW-0328">Glycosyltransferase</keyword>
<evidence type="ECO:0000256" key="7">
    <source>
        <dbReference type="ARBA" id="ARBA00022692"/>
    </source>
</evidence>
<keyword evidence="8" id="KW-0735">Signal-anchor</keyword>
<dbReference type="Pfam" id="PF01762">
    <property type="entry name" value="Galactosyl_T"/>
    <property type="match status" value="1"/>
</dbReference>
<evidence type="ECO:0000256" key="6">
    <source>
        <dbReference type="ARBA" id="ARBA00022679"/>
    </source>
</evidence>
<evidence type="ECO:0000256" key="4">
    <source>
        <dbReference type="ARBA" id="ARBA00008661"/>
    </source>
</evidence>
<comment type="cofactor">
    <cofactor evidence="1 13">
        <name>Mn(2+)</name>
        <dbReference type="ChEBI" id="CHEBI:29035"/>
    </cofactor>
</comment>
<dbReference type="PANTHER" id="PTHR11214:SF226">
    <property type="entry name" value="BETA-1,3-GALACTOSYLTRANSFERASE 7"/>
    <property type="match status" value="1"/>
</dbReference>
<evidence type="ECO:0000256" key="9">
    <source>
        <dbReference type="ARBA" id="ARBA00022989"/>
    </source>
</evidence>
<sequence>NNRTLDRVFVVIGINTGFSSRRRRNSLRETWMLKGETLKRAEEEKGVIVRFVIGRSGRSYGVLDKEIDEEEDRYGDFLRLNNHVERYRRLSDKTRLYFSTAVALWDAEFYVKVDDDVHVNLAALLTNLLSHRSKSRLYIGCMKSGPVLHQKREKYYEPEYLKFGDEGNKYFRHATGQIYAISTDLATYISNNYGILHLFANEDVSLGSWLIGLEIEHIDEPSMCCETLSDCKSKSRAGKFCAASFDWHCSGICRSVERMSEVHEACGEGDGAVWNVDL</sequence>
<name>S8D389_9LAMI</name>